<gene>
    <name evidence="2" type="ORF">BaRGS_00000083</name>
</gene>
<reference evidence="2 3" key="1">
    <citation type="journal article" date="2023" name="Sci. Data">
        <title>Genome assembly of the Korean intertidal mud-creeper Batillaria attramentaria.</title>
        <authorList>
            <person name="Patra A.K."/>
            <person name="Ho P.T."/>
            <person name="Jun S."/>
            <person name="Lee S.J."/>
            <person name="Kim Y."/>
            <person name="Won Y.J."/>
        </authorList>
    </citation>
    <scope>NUCLEOTIDE SEQUENCE [LARGE SCALE GENOMIC DNA]</scope>
    <source>
        <strain evidence="2">Wonlab-2016</strain>
    </source>
</reference>
<feature type="transmembrane region" description="Helical" evidence="1">
    <location>
        <begin position="77"/>
        <end position="97"/>
    </location>
</feature>
<protein>
    <submittedName>
        <fullName evidence="2">Uncharacterized protein</fullName>
    </submittedName>
</protein>
<keyword evidence="1" id="KW-1133">Transmembrane helix</keyword>
<evidence type="ECO:0000256" key="1">
    <source>
        <dbReference type="SAM" id="Phobius"/>
    </source>
</evidence>
<evidence type="ECO:0000313" key="2">
    <source>
        <dbReference type="EMBL" id="KAK7508517.1"/>
    </source>
</evidence>
<keyword evidence="3" id="KW-1185">Reference proteome</keyword>
<dbReference type="Proteomes" id="UP001519460">
    <property type="component" value="Unassembled WGS sequence"/>
</dbReference>
<keyword evidence="1" id="KW-0812">Transmembrane</keyword>
<dbReference type="AlphaFoldDB" id="A0ABD0M9S5"/>
<evidence type="ECO:0000313" key="3">
    <source>
        <dbReference type="Proteomes" id="UP001519460"/>
    </source>
</evidence>
<name>A0ABD0M9S5_9CAEN</name>
<dbReference type="EMBL" id="JACVVK020000001">
    <property type="protein sequence ID" value="KAK7508517.1"/>
    <property type="molecule type" value="Genomic_DNA"/>
</dbReference>
<keyword evidence="1" id="KW-0472">Membrane</keyword>
<comment type="caution">
    <text evidence="2">The sequence shown here is derived from an EMBL/GenBank/DDBJ whole genome shotgun (WGS) entry which is preliminary data.</text>
</comment>
<accession>A0ABD0M9S5</accession>
<sequence length="112" mass="12651">MVQLSDRERQAWAARNVLLVYRASVLAYEVLRIRASKATWGKPAISLSLHSVAGNRMEKLNGAISRHIEPGRYSVSVGFRVLCVMIVASMSVAFRLIHSRQRCGVRWLRNLS</sequence>
<organism evidence="2 3">
    <name type="scientific">Batillaria attramentaria</name>
    <dbReference type="NCBI Taxonomy" id="370345"/>
    <lineage>
        <taxon>Eukaryota</taxon>
        <taxon>Metazoa</taxon>
        <taxon>Spiralia</taxon>
        <taxon>Lophotrochozoa</taxon>
        <taxon>Mollusca</taxon>
        <taxon>Gastropoda</taxon>
        <taxon>Caenogastropoda</taxon>
        <taxon>Sorbeoconcha</taxon>
        <taxon>Cerithioidea</taxon>
        <taxon>Batillariidae</taxon>
        <taxon>Batillaria</taxon>
    </lineage>
</organism>
<proteinExistence type="predicted"/>